<evidence type="ECO:0000313" key="3">
    <source>
        <dbReference type="EMBL" id="VTQ70937.1"/>
    </source>
</evidence>
<protein>
    <recommendedName>
        <fullName evidence="6">TrbL/VirB6 plasmid conjugal transfer protein</fullName>
    </recommendedName>
</protein>
<dbReference type="GeneID" id="56786320"/>
<dbReference type="InterPro" id="IPR045798">
    <property type="entry name" value="TrbL_Firmicutes"/>
</dbReference>
<feature type="transmembrane region" description="Helical" evidence="1">
    <location>
        <begin position="89"/>
        <end position="112"/>
    </location>
</feature>
<feature type="transmembrane region" description="Helical" evidence="1">
    <location>
        <begin position="206"/>
        <end position="230"/>
    </location>
</feature>
<dbReference type="STRING" id="1354.A6P53_12665"/>
<evidence type="ECO:0000313" key="5">
    <source>
        <dbReference type="Proteomes" id="UP000352698"/>
    </source>
</evidence>
<evidence type="ECO:0000256" key="1">
    <source>
        <dbReference type="SAM" id="Phobius"/>
    </source>
</evidence>
<feature type="transmembrane region" description="Helical" evidence="1">
    <location>
        <begin position="177"/>
        <end position="194"/>
    </location>
</feature>
<dbReference type="EMBL" id="LESJ01000009">
    <property type="protein sequence ID" value="RBT66433.1"/>
    <property type="molecule type" value="Genomic_DNA"/>
</dbReference>
<sequence length="274" mass="30673">MTSAIMWLFNQIMFYLNGDDLKYTLSKNLSGYMYDAYKLVVDLQELVVIPLSLSILAIFILLEFQKISLKVEGAGGAPMLGFEMIIKSFIKFAICYVVILKIQVLLDGIIVITSNLTYKILQVGDEKTVANVAARVEQAVNDLDFWSQIAVLLIMFILFLVSLVVRTLIQVTIYLRFMELYIFSAMAPIPMGALPSQEFSAMTKGFFKNFAATGLQSTFIALVLVTYPMLFMRIMEDVGTHMFGIILGLTIYMIGILLAINKTKGWAKTLISAS</sequence>
<keyword evidence="1" id="KW-0812">Transmembrane</keyword>
<dbReference type="Proteomes" id="UP000253498">
    <property type="component" value="Unassembled WGS sequence"/>
</dbReference>
<keyword evidence="1" id="KW-0472">Membrane</keyword>
<reference evidence="3 5" key="2">
    <citation type="submission" date="2019-05" db="EMBL/GenBank/DDBJ databases">
        <authorList>
            <consortium name="Pathogen Informatics"/>
        </authorList>
    </citation>
    <scope>NUCLEOTIDE SEQUENCE [LARGE SCALE GENOMIC DNA]</scope>
    <source>
        <strain evidence="3 5">NCTC12204</strain>
    </source>
</reference>
<keyword evidence="1" id="KW-1133">Transmembrane helix</keyword>
<dbReference type="AlphaFoldDB" id="A0A1V8X7I7"/>
<dbReference type="RefSeq" id="WP_010737215.1">
    <property type="nucleotide sequence ID" value="NZ_AP027299.1"/>
</dbReference>
<feature type="transmembrane region" description="Helical" evidence="1">
    <location>
        <begin position="242"/>
        <end position="260"/>
    </location>
</feature>
<reference evidence="2 4" key="1">
    <citation type="submission" date="2015-06" db="EMBL/GenBank/DDBJ databases">
        <title>The Genome Sequence of Enterococcus hirae 88EA1.</title>
        <authorList>
            <consortium name="The Broad Institute Genomics Platform"/>
            <consortium name="The Broad Institute Genome Sequencing Center for Infectious Disease"/>
            <person name="Earl A.M."/>
            <person name="Van Tyne D."/>
            <person name="Lebreton F."/>
            <person name="Saavedra J.T."/>
            <person name="Gilmore M.S."/>
            <person name="Manson McGuire A."/>
            <person name="Clock S."/>
            <person name="Crupain M."/>
            <person name="Rangan U."/>
            <person name="Young S."/>
            <person name="Abouelleil A."/>
            <person name="Cao P."/>
            <person name="Chapman S.B."/>
            <person name="Griggs A."/>
            <person name="Priest M."/>
            <person name="Shea T."/>
            <person name="Wortman J."/>
            <person name="Nusbaum C."/>
            <person name="Birren B."/>
        </authorList>
    </citation>
    <scope>NUCLEOTIDE SEQUENCE [LARGE SCALE GENOMIC DNA]</scope>
    <source>
        <strain evidence="2 4">88EA1</strain>
    </source>
</reference>
<evidence type="ECO:0000313" key="4">
    <source>
        <dbReference type="Proteomes" id="UP000253498"/>
    </source>
</evidence>
<feature type="transmembrane region" description="Helical" evidence="1">
    <location>
        <begin position="145"/>
        <end position="165"/>
    </location>
</feature>
<accession>A0A1V8X7I7</accession>
<evidence type="ECO:0008006" key="6">
    <source>
        <dbReference type="Google" id="ProtNLM"/>
    </source>
</evidence>
<dbReference type="EMBL" id="CABEEP010000001">
    <property type="protein sequence ID" value="VTQ70937.1"/>
    <property type="molecule type" value="Genomic_DNA"/>
</dbReference>
<feature type="transmembrane region" description="Helical" evidence="1">
    <location>
        <begin position="43"/>
        <end position="62"/>
    </location>
</feature>
<organism evidence="3 5">
    <name type="scientific">Enterococcus hirae</name>
    <dbReference type="NCBI Taxonomy" id="1354"/>
    <lineage>
        <taxon>Bacteria</taxon>
        <taxon>Bacillati</taxon>
        <taxon>Bacillota</taxon>
        <taxon>Bacilli</taxon>
        <taxon>Lactobacillales</taxon>
        <taxon>Enterococcaceae</taxon>
        <taxon>Enterococcus</taxon>
    </lineage>
</organism>
<comment type="caution">
    <text evidence="3">The sequence shown here is derived from an EMBL/GenBank/DDBJ whole genome shotgun (WGS) entry which is preliminary data.</text>
</comment>
<proteinExistence type="predicted"/>
<name>A0A1V8X7I7_ENTHR</name>
<evidence type="ECO:0000313" key="2">
    <source>
        <dbReference type="EMBL" id="RBT66433.1"/>
    </source>
</evidence>
<dbReference type="Proteomes" id="UP000352698">
    <property type="component" value="Unassembled WGS sequence"/>
</dbReference>
<dbReference type="Pfam" id="PF19478">
    <property type="entry name" value="TrbL_2"/>
    <property type="match status" value="1"/>
</dbReference>
<gene>
    <name evidence="2" type="ORF">EB03_02744</name>
    <name evidence="3" type="ORF">NCTC12204_02687</name>
</gene>